<dbReference type="SMART" id="SM01022">
    <property type="entry name" value="ASCH"/>
    <property type="match status" value="1"/>
</dbReference>
<evidence type="ECO:0000313" key="3">
    <source>
        <dbReference type="Proteomes" id="UP000275676"/>
    </source>
</evidence>
<name>A0A3S4IFB0_SALER</name>
<dbReference type="Pfam" id="PF04266">
    <property type="entry name" value="ASCH"/>
    <property type="match status" value="1"/>
</dbReference>
<protein>
    <submittedName>
        <fullName evidence="2">ASCH protein</fullName>
    </submittedName>
</protein>
<dbReference type="SUPFAM" id="SSF88697">
    <property type="entry name" value="PUA domain-like"/>
    <property type="match status" value="1"/>
</dbReference>
<accession>A0A3S4IFB0</accession>
<gene>
    <name evidence="2" type="ORF">NCTC10047_05532</name>
</gene>
<dbReference type="Gene3D" id="3.10.400.10">
    <property type="entry name" value="Sulfate adenylyltransferase"/>
    <property type="match status" value="1"/>
</dbReference>
<dbReference type="InterPro" id="IPR007374">
    <property type="entry name" value="ASCH_domain"/>
</dbReference>
<dbReference type="PANTHER" id="PTHR39203">
    <property type="entry name" value="CYTOPLASMIC PROTEIN-RELATED"/>
    <property type="match status" value="1"/>
</dbReference>
<dbReference type="PANTHER" id="PTHR39203:SF1">
    <property type="entry name" value="CYTOPLASMIC PROTEIN"/>
    <property type="match status" value="1"/>
</dbReference>
<dbReference type="InterPro" id="IPR015947">
    <property type="entry name" value="PUA-like_sf"/>
</dbReference>
<organism evidence="2 3">
    <name type="scientific">Salmonella enterica subsp. arizonae</name>
    <dbReference type="NCBI Taxonomy" id="59203"/>
    <lineage>
        <taxon>Bacteria</taxon>
        <taxon>Pseudomonadati</taxon>
        <taxon>Pseudomonadota</taxon>
        <taxon>Gammaproteobacteria</taxon>
        <taxon>Enterobacterales</taxon>
        <taxon>Enterobacteriaceae</taxon>
        <taxon>Salmonella</taxon>
    </lineage>
</organism>
<reference evidence="2 3" key="1">
    <citation type="submission" date="2018-12" db="EMBL/GenBank/DDBJ databases">
        <authorList>
            <consortium name="Pathogen Informatics"/>
        </authorList>
    </citation>
    <scope>NUCLEOTIDE SEQUENCE [LARGE SCALE GENOMIC DNA]</scope>
    <source>
        <strain evidence="2 3">NCTC10047</strain>
    </source>
</reference>
<dbReference type="EMBL" id="LR134156">
    <property type="protein sequence ID" value="VEA79533.1"/>
    <property type="molecule type" value="Genomic_DNA"/>
</dbReference>
<sequence>MSSLKLYWQEKYPQAFCWSFGDSPTLADELAALVVAGKKRGTCSSLVSYQKEQPPVTPGAYHIVLNGTGDAVCVIRTLTLRLIRFNEMSADLAALEGEGDLSLAYWQTAHRAFLSARVIGPRRWNWFTKSLPYSRSRRSVRQSAGDDDRHTHLLYALL</sequence>
<evidence type="ECO:0000259" key="1">
    <source>
        <dbReference type="SMART" id="SM01022"/>
    </source>
</evidence>
<dbReference type="Proteomes" id="UP000275676">
    <property type="component" value="Chromosome"/>
</dbReference>
<dbReference type="CDD" id="cd06553">
    <property type="entry name" value="ASCH_Ef3133_like"/>
    <property type="match status" value="1"/>
</dbReference>
<dbReference type="AlphaFoldDB" id="A0A3S4IFB0"/>
<feature type="domain" description="ASCH" evidence="1">
    <location>
        <begin position="18"/>
        <end position="123"/>
    </location>
</feature>
<evidence type="ECO:0000313" key="2">
    <source>
        <dbReference type="EMBL" id="VEA79533.1"/>
    </source>
</evidence>
<dbReference type="InterPro" id="IPR009326">
    <property type="entry name" value="DUF984"/>
</dbReference>
<proteinExistence type="predicted"/>